<keyword evidence="8" id="KW-1185">Reference proteome</keyword>
<comment type="subcellular location">
    <subcellularLocation>
        <location evidence="1">Cell outer membrane</location>
    </subcellularLocation>
</comment>
<dbReference type="GO" id="GO:0009279">
    <property type="term" value="C:cell outer membrane"/>
    <property type="evidence" value="ECO:0007669"/>
    <property type="project" value="UniProtKB-SubCell"/>
</dbReference>
<feature type="compositionally biased region" description="Basic and acidic residues" evidence="5">
    <location>
        <begin position="241"/>
        <end position="251"/>
    </location>
</feature>
<feature type="region of interest" description="Disordered" evidence="5">
    <location>
        <begin position="1"/>
        <end position="39"/>
    </location>
</feature>
<evidence type="ECO:0000313" key="8">
    <source>
        <dbReference type="Proteomes" id="UP000241167"/>
    </source>
</evidence>
<dbReference type="InterPro" id="IPR036737">
    <property type="entry name" value="OmpA-like_sf"/>
</dbReference>
<evidence type="ECO:0000256" key="2">
    <source>
        <dbReference type="ARBA" id="ARBA00023136"/>
    </source>
</evidence>
<gene>
    <name evidence="7" type="ORF">C7I55_09020</name>
</gene>
<dbReference type="OrthoDB" id="9814546at2"/>
<evidence type="ECO:0000256" key="3">
    <source>
        <dbReference type="ARBA" id="ARBA00023237"/>
    </source>
</evidence>
<accession>A0A2P7QR65</accession>
<reference evidence="7 8" key="1">
    <citation type="submission" date="2018-03" db="EMBL/GenBank/DDBJ databases">
        <title>The draft genome of Sphingosinicella sp. GL-C-18.</title>
        <authorList>
            <person name="Liu L."/>
            <person name="Li L."/>
            <person name="Liang L."/>
            <person name="Zhang X."/>
            <person name="Wang T."/>
        </authorList>
    </citation>
    <scope>NUCLEOTIDE SEQUENCE [LARGE SCALE GENOMIC DNA]</scope>
    <source>
        <strain evidence="7 8">GL-C-18</strain>
    </source>
</reference>
<evidence type="ECO:0000256" key="1">
    <source>
        <dbReference type="ARBA" id="ARBA00004442"/>
    </source>
</evidence>
<feature type="region of interest" description="Disordered" evidence="5">
    <location>
        <begin position="219"/>
        <end position="260"/>
    </location>
</feature>
<evidence type="ECO:0000313" key="7">
    <source>
        <dbReference type="EMBL" id="PSJ40468.1"/>
    </source>
</evidence>
<dbReference type="InterPro" id="IPR006664">
    <property type="entry name" value="OMP_bac"/>
</dbReference>
<proteinExistence type="predicted"/>
<evidence type="ECO:0000256" key="4">
    <source>
        <dbReference type="PROSITE-ProRule" id="PRU00473"/>
    </source>
</evidence>
<dbReference type="AlphaFoldDB" id="A0A2P7QR65"/>
<name>A0A2P7QR65_9SPHN</name>
<dbReference type="Pfam" id="PF00691">
    <property type="entry name" value="OmpA"/>
    <property type="match status" value="1"/>
</dbReference>
<feature type="domain" description="OmpA-like" evidence="6">
    <location>
        <begin position="134"/>
        <end position="258"/>
    </location>
</feature>
<dbReference type="PROSITE" id="PS51123">
    <property type="entry name" value="OMPA_2"/>
    <property type="match status" value="1"/>
</dbReference>
<dbReference type="Proteomes" id="UP000241167">
    <property type="component" value="Unassembled WGS sequence"/>
</dbReference>
<dbReference type="CDD" id="cd07185">
    <property type="entry name" value="OmpA_C-like"/>
    <property type="match status" value="1"/>
</dbReference>
<evidence type="ECO:0000259" key="6">
    <source>
        <dbReference type="PROSITE" id="PS51123"/>
    </source>
</evidence>
<keyword evidence="3" id="KW-0998">Cell outer membrane</keyword>
<dbReference type="SUPFAM" id="SSF103088">
    <property type="entry name" value="OmpA-like"/>
    <property type="match status" value="1"/>
</dbReference>
<sequence length="260" mass="26271">MAGVECQRQQHPGRMRGQAGDPLGEIPGAAGDQQDGVDQPARNCTLRRRAGDAVTRFGALLGLAATLAACSGQPDAPGNAVAGVGDGAANAIGGSDAAPAAPASGAPAPAAGGLSAEVSALTGDVSDLNVRVTDLGTVVDLPSDALFEFDKAELTPDATTALRKAAELIRRGGLGPVQVVGHTDSKGDDAYNQRLSEARARSVAAWFGQEVGVRQRSFPVTGKGETAPIAANARPDGSDDPEGRARNRRVEVVIPRAAQG</sequence>
<dbReference type="PANTHER" id="PTHR30329">
    <property type="entry name" value="STATOR ELEMENT OF FLAGELLAR MOTOR COMPLEX"/>
    <property type="match status" value="1"/>
</dbReference>
<dbReference type="EMBL" id="PXYI01000003">
    <property type="protein sequence ID" value="PSJ40468.1"/>
    <property type="molecule type" value="Genomic_DNA"/>
</dbReference>
<protein>
    <recommendedName>
        <fullName evidence="6">OmpA-like domain-containing protein</fullName>
    </recommendedName>
</protein>
<dbReference type="Gene3D" id="3.30.1330.60">
    <property type="entry name" value="OmpA-like domain"/>
    <property type="match status" value="1"/>
</dbReference>
<evidence type="ECO:0000256" key="5">
    <source>
        <dbReference type="SAM" id="MobiDB-lite"/>
    </source>
</evidence>
<dbReference type="InterPro" id="IPR050330">
    <property type="entry name" value="Bact_OuterMem_StrucFunc"/>
</dbReference>
<dbReference type="InterPro" id="IPR006665">
    <property type="entry name" value="OmpA-like"/>
</dbReference>
<keyword evidence="2 4" id="KW-0472">Membrane</keyword>
<dbReference type="PANTHER" id="PTHR30329:SF21">
    <property type="entry name" value="LIPOPROTEIN YIAD-RELATED"/>
    <property type="match status" value="1"/>
</dbReference>
<comment type="caution">
    <text evidence="7">The sequence shown here is derived from an EMBL/GenBank/DDBJ whole genome shotgun (WGS) entry which is preliminary data.</text>
</comment>
<organism evidence="7 8">
    <name type="scientific">Allosphingosinicella deserti</name>
    <dbReference type="NCBI Taxonomy" id="2116704"/>
    <lineage>
        <taxon>Bacteria</taxon>
        <taxon>Pseudomonadati</taxon>
        <taxon>Pseudomonadota</taxon>
        <taxon>Alphaproteobacteria</taxon>
        <taxon>Sphingomonadales</taxon>
        <taxon>Sphingomonadaceae</taxon>
        <taxon>Allosphingosinicella</taxon>
    </lineage>
</organism>
<dbReference type="PRINTS" id="PR01021">
    <property type="entry name" value="OMPADOMAIN"/>
</dbReference>